<reference evidence="3 4" key="1">
    <citation type="submission" date="2020-07" db="EMBL/GenBank/DDBJ databases">
        <title>Draft whole-genome sequence of Heliobacterium chlorum DSM 3682, type strain.</title>
        <authorList>
            <person name="Kyndt J.A."/>
            <person name="Meyer T.E."/>
            <person name="Imhoff J.F."/>
        </authorList>
    </citation>
    <scope>NUCLEOTIDE SEQUENCE [LARGE SCALE GENOMIC DNA]</scope>
    <source>
        <strain evidence="3 4">DSM 3682</strain>
    </source>
</reference>
<dbReference type="Pfam" id="PF07833">
    <property type="entry name" value="Cu_amine_oxidN1"/>
    <property type="match status" value="1"/>
</dbReference>
<dbReference type="SUPFAM" id="SSF110296">
    <property type="entry name" value="Oligoxyloglucan reducing end-specific cellobiohydrolase"/>
    <property type="match status" value="1"/>
</dbReference>
<organism evidence="3 4">
    <name type="scientific">Heliobacterium chlorum</name>
    <dbReference type="NCBI Taxonomy" id="2698"/>
    <lineage>
        <taxon>Bacteria</taxon>
        <taxon>Bacillati</taxon>
        <taxon>Bacillota</taxon>
        <taxon>Clostridia</taxon>
        <taxon>Eubacteriales</taxon>
        <taxon>Heliobacteriaceae</taxon>
        <taxon>Heliobacterium</taxon>
    </lineage>
</organism>
<name>A0ABR7T396_HELCL</name>
<evidence type="ECO:0000313" key="4">
    <source>
        <dbReference type="Proteomes" id="UP000617402"/>
    </source>
</evidence>
<accession>A0ABR7T396</accession>
<dbReference type="EMBL" id="JACVHF010000006">
    <property type="protein sequence ID" value="MBC9784493.1"/>
    <property type="molecule type" value="Genomic_DNA"/>
</dbReference>
<dbReference type="InterPro" id="IPR036582">
    <property type="entry name" value="Mao_N_sf"/>
</dbReference>
<evidence type="ECO:0000313" key="3">
    <source>
        <dbReference type="EMBL" id="MBC9784493.1"/>
    </source>
</evidence>
<keyword evidence="1" id="KW-0732">Signal</keyword>
<sequence length="466" mass="51765">MFSRFFTSIFALSLLFLSVVSPAVASSTWQSMSGNGYAEVYPAPKGSVQEQYLVLLDGKLYGAGVDNKLTLLSDDAIRQVYATPSGDLYALKGMDKQSLYIGKWDPLQSSWTKICSAPPNTDRFAVTSSGAIVYGVFIYDTHIRKLAMTLPDQPNWIQKNETGGYRFAATPDGIVFTREEGEVGNKRSADNGVTWRKILGVDTFEQFFVSPAYNDDATVFSISSHGQINRSSSRGETWVEIMEGIEGNRALNVLAFSPNYAQDKTIYAADKDGRVFSSDNRGNSWNPLSVQLPSGTTLNSIVVLPNKKLIAGTDHGIAQLVDVDIAPAKPAPTLKTMAAKFRLGQDTYQVNDDRWLMDALPYYKNDRVYVPVRYLAKALGISDKQILWDPDAKTVTLTRGETKVTLFLDRKVIIVNDKPTLIDVYPEITNERVYLPVRWVAEAFGANVYWNADENSASIIYQKVQE</sequence>
<proteinExistence type="predicted"/>
<evidence type="ECO:0000256" key="1">
    <source>
        <dbReference type="SAM" id="SignalP"/>
    </source>
</evidence>
<feature type="signal peptide" evidence="1">
    <location>
        <begin position="1"/>
        <end position="25"/>
    </location>
</feature>
<dbReference type="Proteomes" id="UP000617402">
    <property type="component" value="Unassembled WGS sequence"/>
</dbReference>
<feature type="domain" description="Copper amine oxidase-like N-terminal" evidence="2">
    <location>
        <begin position="350"/>
        <end position="459"/>
    </location>
</feature>
<dbReference type="InterPro" id="IPR012854">
    <property type="entry name" value="Cu_amine_oxidase-like_N"/>
</dbReference>
<feature type="chain" id="PRO_5046029562" description="Copper amine oxidase-like N-terminal domain-containing protein" evidence="1">
    <location>
        <begin position="26"/>
        <end position="466"/>
    </location>
</feature>
<evidence type="ECO:0000259" key="2">
    <source>
        <dbReference type="Pfam" id="PF07833"/>
    </source>
</evidence>
<comment type="caution">
    <text evidence="3">The sequence shown here is derived from an EMBL/GenBank/DDBJ whole genome shotgun (WGS) entry which is preliminary data.</text>
</comment>
<dbReference type="SUPFAM" id="SSF55383">
    <property type="entry name" value="Copper amine oxidase, domain N"/>
    <property type="match status" value="2"/>
</dbReference>
<dbReference type="Gene3D" id="2.130.10.10">
    <property type="entry name" value="YVTN repeat-like/Quinoprotein amine dehydrogenase"/>
    <property type="match status" value="1"/>
</dbReference>
<dbReference type="InterPro" id="IPR015943">
    <property type="entry name" value="WD40/YVTN_repeat-like_dom_sf"/>
</dbReference>
<dbReference type="RefSeq" id="WP_188039606.1">
    <property type="nucleotide sequence ID" value="NZ_JACVHF010000006.1"/>
</dbReference>
<keyword evidence="4" id="KW-1185">Reference proteome</keyword>
<gene>
    <name evidence="3" type="ORF">H1S01_08205</name>
</gene>
<dbReference type="Gene3D" id="3.30.457.10">
    <property type="entry name" value="Copper amine oxidase-like, N-terminal domain"/>
    <property type="match status" value="2"/>
</dbReference>
<protein>
    <recommendedName>
        <fullName evidence="2">Copper amine oxidase-like N-terminal domain-containing protein</fullName>
    </recommendedName>
</protein>